<dbReference type="eggNOG" id="ENOG50340A7">
    <property type="taxonomic scope" value="Bacteria"/>
</dbReference>
<gene>
    <name evidence="1" type="ORF">HJ01_03178</name>
</gene>
<reference evidence="1 2" key="1">
    <citation type="journal article" date="2014" name="Acta Crystallogr. D">
        <title>Structure-based characterization and antifreeze properties of a hyperactive ice-binding protein from the Antarctic bacterium Flavobacterium frigoris PS1.</title>
        <authorList>
            <person name="Do H."/>
            <person name="Kim S.J."/>
            <person name="Kim H.J."/>
            <person name="Lee J.H."/>
        </authorList>
    </citation>
    <scope>NUCLEOTIDE SEQUENCE [LARGE SCALE GENOMIC DNA]</scope>
    <source>
        <strain evidence="1 2">PS1</strain>
    </source>
</reference>
<sequence length="198" mass="23408">MNEIISCEKTIFKNGAKIYREFNCDSSWVIFESESKKKKILFSLDKDLIELTGRLGFANWIEYKNSFIVEYHNVSGCCEPYEFKLFDKTSGKKIAELGREIFHSENQNYPYFVTIDHKNSNFLSFLDLNTNKIFKIDLPKDRIEKTMNITNGVFSETLFENGEIKNGVFEIKYKYKENRKDEKWLFGKITVDLKKYVS</sequence>
<dbReference type="PATRIC" id="fig|1086011.3.peg.3113"/>
<dbReference type="Proteomes" id="UP000005566">
    <property type="component" value="Unassembled WGS sequence"/>
</dbReference>
<comment type="caution">
    <text evidence="1">The sequence shown here is derived from an EMBL/GenBank/DDBJ whole genome shotgun (WGS) entry which is preliminary data.</text>
</comment>
<proteinExistence type="predicted"/>
<organism evidence="1 2">
    <name type="scientific">Flavobacterium frigoris (strain PS1)</name>
    <dbReference type="NCBI Taxonomy" id="1086011"/>
    <lineage>
        <taxon>Bacteria</taxon>
        <taxon>Pseudomonadati</taxon>
        <taxon>Bacteroidota</taxon>
        <taxon>Flavobacteriia</taxon>
        <taxon>Flavobacteriales</taxon>
        <taxon>Flavobacteriaceae</taxon>
        <taxon>Flavobacterium</taxon>
    </lineage>
</organism>
<keyword evidence="2" id="KW-1185">Reference proteome</keyword>
<evidence type="ECO:0000313" key="2">
    <source>
        <dbReference type="Proteomes" id="UP000005566"/>
    </source>
</evidence>
<dbReference type="AlphaFoldDB" id="H7FVI0"/>
<accession>H7FVI0</accession>
<dbReference type="RefSeq" id="WP_007139355.1">
    <property type="nucleotide sequence ID" value="NZ_AHKF01000024.1"/>
</dbReference>
<evidence type="ECO:0000313" key="1">
    <source>
        <dbReference type="EMBL" id="EIA07513.1"/>
    </source>
</evidence>
<dbReference type="STRING" id="1086011.HJ01_03178"/>
<protein>
    <submittedName>
        <fullName evidence="1">Uncharacterized protein</fullName>
    </submittedName>
</protein>
<dbReference type="EMBL" id="AHKF01000024">
    <property type="protein sequence ID" value="EIA07513.1"/>
    <property type="molecule type" value="Genomic_DNA"/>
</dbReference>
<dbReference type="OrthoDB" id="1344361at2"/>
<name>H7FVI0_FLAFP</name>